<accession>A0A371DC67</accession>
<dbReference type="AlphaFoldDB" id="A0A371DC67"/>
<reference evidence="1 2" key="1">
    <citation type="journal article" date="2018" name="Biotechnol. Biofuels">
        <title>Integrative visual omics of the white-rot fungus Polyporus brumalis exposes the biotechnological potential of its oxidative enzymes for delignifying raw plant biomass.</title>
        <authorList>
            <person name="Miyauchi S."/>
            <person name="Rancon A."/>
            <person name="Drula E."/>
            <person name="Hage H."/>
            <person name="Chaduli D."/>
            <person name="Favel A."/>
            <person name="Grisel S."/>
            <person name="Henrissat B."/>
            <person name="Herpoel-Gimbert I."/>
            <person name="Ruiz-Duenas F.J."/>
            <person name="Chevret D."/>
            <person name="Hainaut M."/>
            <person name="Lin J."/>
            <person name="Wang M."/>
            <person name="Pangilinan J."/>
            <person name="Lipzen A."/>
            <person name="Lesage-Meessen L."/>
            <person name="Navarro D."/>
            <person name="Riley R."/>
            <person name="Grigoriev I.V."/>
            <person name="Zhou S."/>
            <person name="Raouche S."/>
            <person name="Rosso M.N."/>
        </authorList>
    </citation>
    <scope>NUCLEOTIDE SEQUENCE [LARGE SCALE GENOMIC DNA]</scope>
    <source>
        <strain evidence="1 2">BRFM 1820</strain>
    </source>
</reference>
<sequence length="65" mass="7269">MGFQPGKWIIITRKEEYGEVLVVGVQVYNGWVRGQRSTGRRSLELAMKQLAIHVLTPGKLSTGRA</sequence>
<dbReference type="EMBL" id="KZ857401">
    <property type="protein sequence ID" value="RDX50052.1"/>
    <property type="molecule type" value="Genomic_DNA"/>
</dbReference>
<gene>
    <name evidence="1" type="ORF">OH76DRAFT_1402902</name>
</gene>
<dbReference type="Proteomes" id="UP000256964">
    <property type="component" value="Unassembled WGS sequence"/>
</dbReference>
<keyword evidence="2" id="KW-1185">Reference proteome</keyword>
<protein>
    <submittedName>
        <fullName evidence="1">Uncharacterized protein</fullName>
    </submittedName>
</protein>
<evidence type="ECO:0000313" key="1">
    <source>
        <dbReference type="EMBL" id="RDX50052.1"/>
    </source>
</evidence>
<organism evidence="1 2">
    <name type="scientific">Lentinus brumalis</name>
    <dbReference type="NCBI Taxonomy" id="2498619"/>
    <lineage>
        <taxon>Eukaryota</taxon>
        <taxon>Fungi</taxon>
        <taxon>Dikarya</taxon>
        <taxon>Basidiomycota</taxon>
        <taxon>Agaricomycotina</taxon>
        <taxon>Agaricomycetes</taxon>
        <taxon>Polyporales</taxon>
        <taxon>Polyporaceae</taxon>
        <taxon>Lentinus</taxon>
    </lineage>
</organism>
<evidence type="ECO:0000313" key="2">
    <source>
        <dbReference type="Proteomes" id="UP000256964"/>
    </source>
</evidence>
<name>A0A371DC67_9APHY</name>
<proteinExistence type="predicted"/>